<name>A0A0M6XZJ6_9HYPH</name>
<protein>
    <submittedName>
        <fullName evidence="1">Uncharacterized protein</fullName>
    </submittedName>
</protein>
<accession>A0A0M6XZJ6</accession>
<dbReference type="Proteomes" id="UP000048926">
    <property type="component" value="Unassembled WGS sequence"/>
</dbReference>
<dbReference type="AlphaFoldDB" id="A0A0M6XZJ6"/>
<proteinExistence type="predicted"/>
<evidence type="ECO:0000313" key="1">
    <source>
        <dbReference type="EMBL" id="CTQ42883.1"/>
    </source>
</evidence>
<organism evidence="1 2">
    <name type="scientific">Roseibium aggregatum</name>
    <dbReference type="NCBI Taxonomy" id="187304"/>
    <lineage>
        <taxon>Bacteria</taxon>
        <taxon>Pseudomonadati</taxon>
        <taxon>Pseudomonadota</taxon>
        <taxon>Alphaproteobacteria</taxon>
        <taxon>Hyphomicrobiales</taxon>
        <taxon>Stappiaceae</taxon>
        <taxon>Roseibium</taxon>
    </lineage>
</organism>
<dbReference type="EMBL" id="CXST01000001">
    <property type="protein sequence ID" value="CTQ42883.1"/>
    <property type="molecule type" value="Genomic_DNA"/>
</dbReference>
<evidence type="ECO:0000313" key="2">
    <source>
        <dbReference type="Proteomes" id="UP000048926"/>
    </source>
</evidence>
<reference evidence="2" key="1">
    <citation type="submission" date="2015-07" db="EMBL/GenBank/DDBJ databases">
        <authorList>
            <person name="Rodrigo-Torres Lidia"/>
            <person name="Arahal R.David."/>
        </authorList>
    </citation>
    <scope>NUCLEOTIDE SEQUENCE [LARGE SCALE GENOMIC DNA]</scope>
    <source>
        <strain evidence="2">CECT 4801</strain>
    </source>
</reference>
<keyword evidence="2" id="KW-1185">Reference proteome</keyword>
<gene>
    <name evidence="1" type="ORF">LAL4801_01320</name>
</gene>
<sequence>MLNINGVAYVRQLGLMHGGTEVGRCLQPPHLLSAFASNKAPRHPRPVAFARRKLSQEQRIVDAVADGSEISGMILGTLMPCSSLSCVRPSSSQKKIEK</sequence>